<keyword evidence="2" id="KW-1185">Reference proteome</keyword>
<comment type="caution">
    <text evidence="1">The sequence shown here is derived from an EMBL/GenBank/DDBJ whole genome shotgun (WGS) entry which is preliminary data.</text>
</comment>
<organism evidence="1 2">
    <name type="scientific">Tenebrionibacter intestinalis</name>
    <dbReference type="NCBI Taxonomy" id="2799638"/>
    <lineage>
        <taxon>Bacteria</taxon>
        <taxon>Pseudomonadati</taxon>
        <taxon>Pseudomonadota</taxon>
        <taxon>Gammaproteobacteria</taxon>
        <taxon>Enterobacterales</taxon>
        <taxon>Enterobacteriaceae</taxon>
        <taxon>Tenebrionibacter/Tenebrionicola group</taxon>
        <taxon>Tenebrionibacter</taxon>
    </lineage>
</organism>
<proteinExistence type="predicted"/>
<name>A0A8K0XY26_9ENTR</name>
<evidence type="ECO:0008006" key="3">
    <source>
        <dbReference type="Google" id="ProtNLM"/>
    </source>
</evidence>
<dbReference type="RefSeq" id="WP_238715235.1">
    <property type="nucleotide sequence ID" value="NZ_JAEPBH010000066.1"/>
</dbReference>
<gene>
    <name evidence="1" type="ORF">JJB97_16815</name>
</gene>
<dbReference type="EMBL" id="JAEPBH010000066">
    <property type="protein sequence ID" value="MBK4716956.1"/>
    <property type="molecule type" value="Genomic_DNA"/>
</dbReference>
<sequence length="51" mass="5627">MRVLNEKELKRVSGAGAFDAAFNKASDIYSRVVLPFKFGEWIGHTISKLAG</sequence>
<dbReference type="Proteomes" id="UP000659047">
    <property type="component" value="Unassembled WGS sequence"/>
</dbReference>
<dbReference type="AlphaFoldDB" id="A0A8K0XY26"/>
<reference evidence="1" key="1">
    <citation type="submission" date="2021-01" db="EMBL/GenBank/DDBJ databases">
        <title>Intestinitalea alba gen. nov., sp. nov., a novel genus of the family Enterobacteriaceae, isolated from the gut of the plastic-eating mealworm Tenebrio molitor L.</title>
        <authorList>
            <person name="Yang Y."/>
        </authorList>
    </citation>
    <scope>NUCLEOTIDE SEQUENCE</scope>
    <source>
        <strain evidence="1">BIT-L3</strain>
    </source>
</reference>
<protein>
    <recommendedName>
        <fullName evidence="3">Bacteriocin</fullName>
    </recommendedName>
</protein>
<evidence type="ECO:0000313" key="2">
    <source>
        <dbReference type="Proteomes" id="UP000659047"/>
    </source>
</evidence>
<accession>A0A8K0XY26</accession>
<evidence type="ECO:0000313" key="1">
    <source>
        <dbReference type="EMBL" id="MBK4716956.1"/>
    </source>
</evidence>